<dbReference type="PANTHER" id="PTHR24960:SF79">
    <property type="entry name" value="PHOTOSYSTEM I IRON-SULFUR CENTER"/>
    <property type="match status" value="1"/>
</dbReference>
<comment type="caution">
    <text evidence="6">The sequence shown here is derived from an EMBL/GenBank/DDBJ whole genome shotgun (WGS) entry which is preliminary data.</text>
</comment>
<dbReference type="InterPro" id="IPR017900">
    <property type="entry name" value="4Fe4S_Fe_S_CS"/>
</dbReference>
<evidence type="ECO:0000259" key="5">
    <source>
        <dbReference type="PROSITE" id="PS51379"/>
    </source>
</evidence>
<gene>
    <name evidence="6" type="ORF">S01H4_27117</name>
</gene>
<dbReference type="GO" id="GO:0046872">
    <property type="term" value="F:metal ion binding"/>
    <property type="evidence" value="ECO:0007669"/>
    <property type="project" value="UniProtKB-KW"/>
</dbReference>
<dbReference type="AlphaFoldDB" id="X1C7C8"/>
<dbReference type="SUPFAM" id="SSF54862">
    <property type="entry name" value="4Fe-4S ferredoxins"/>
    <property type="match status" value="1"/>
</dbReference>
<feature type="non-terminal residue" evidence="6">
    <location>
        <position position="1"/>
    </location>
</feature>
<dbReference type="Gene3D" id="3.30.70.20">
    <property type="match status" value="2"/>
</dbReference>
<dbReference type="InterPro" id="IPR050157">
    <property type="entry name" value="PSI_iron-sulfur_center"/>
</dbReference>
<name>X1C7C8_9ZZZZ</name>
<proteinExistence type="predicted"/>
<dbReference type="PROSITE" id="PS51379">
    <property type="entry name" value="4FE4S_FER_2"/>
    <property type="match status" value="2"/>
</dbReference>
<protein>
    <recommendedName>
        <fullName evidence="5">4Fe-4S ferredoxin-type domain-containing protein</fullName>
    </recommendedName>
</protein>
<evidence type="ECO:0000256" key="2">
    <source>
        <dbReference type="ARBA" id="ARBA00022723"/>
    </source>
</evidence>
<reference evidence="6" key="1">
    <citation type="journal article" date="2014" name="Front. Microbiol.">
        <title>High frequency of phylogenetically diverse reductive dehalogenase-homologous genes in deep subseafloor sedimentary metagenomes.</title>
        <authorList>
            <person name="Kawai M."/>
            <person name="Futagami T."/>
            <person name="Toyoda A."/>
            <person name="Takaki Y."/>
            <person name="Nishi S."/>
            <person name="Hori S."/>
            <person name="Arai W."/>
            <person name="Tsubouchi T."/>
            <person name="Morono Y."/>
            <person name="Uchiyama I."/>
            <person name="Ito T."/>
            <person name="Fujiyama A."/>
            <person name="Inagaki F."/>
            <person name="Takami H."/>
        </authorList>
    </citation>
    <scope>NUCLEOTIDE SEQUENCE</scope>
    <source>
        <strain evidence="6">Expedition CK06-06</strain>
    </source>
</reference>
<evidence type="ECO:0000256" key="4">
    <source>
        <dbReference type="ARBA" id="ARBA00023014"/>
    </source>
</evidence>
<keyword evidence="3" id="KW-0408">Iron</keyword>
<dbReference type="Pfam" id="PF13237">
    <property type="entry name" value="Fer4_10"/>
    <property type="match status" value="1"/>
</dbReference>
<dbReference type="PANTHER" id="PTHR24960">
    <property type="entry name" value="PHOTOSYSTEM I IRON-SULFUR CENTER-RELATED"/>
    <property type="match status" value="1"/>
</dbReference>
<dbReference type="PROSITE" id="PS00198">
    <property type="entry name" value="4FE4S_FER_1"/>
    <property type="match status" value="1"/>
</dbReference>
<accession>X1C7C8</accession>
<keyword evidence="4" id="KW-0411">Iron-sulfur</keyword>
<dbReference type="EMBL" id="BART01013188">
    <property type="protein sequence ID" value="GAG89212.1"/>
    <property type="molecule type" value="Genomic_DNA"/>
</dbReference>
<sequence>KREIKKRKGKREDYGTYIPVNLPMGEVENVVVPYKVFEHFINKASNIVLRTCPCRERGDCQNHSKEYGCIYMGDDTKNLALAPDHGYLATKEQALEHVKNAIADGLVPMLGRGVDEAEDGQGVVDTGRFLSCCFCCECCCVIVKLRQYDMIPGGRGFIEGTKIKVDLEKCEGCGTCIETCPFKLRQVVDGKSVVDPNKCIGCGRCIEVCPNGAISVDIEDPDYIEKFIAKVESLVDVTDQTTKT</sequence>
<dbReference type="GO" id="GO:0051539">
    <property type="term" value="F:4 iron, 4 sulfur cluster binding"/>
    <property type="evidence" value="ECO:0007669"/>
    <property type="project" value="UniProtKB-KW"/>
</dbReference>
<keyword evidence="2" id="KW-0479">Metal-binding</keyword>
<evidence type="ECO:0000256" key="1">
    <source>
        <dbReference type="ARBA" id="ARBA00022485"/>
    </source>
</evidence>
<feature type="domain" description="4Fe-4S ferredoxin-type" evidence="5">
    <location>
        <begin position="161"/>
        <end position="189"/>
    </location>
</feature>
<feature type="domain" description="4Fe-4S ferredoxin-type" evidence="5">
    <location>
        <begin position="190"/>
        <end position="219"/>
    </location>
</feature>
<evidence type="ECO:0000256" key="3">
    <source>
        <dbReference type="ARBA" id="ARBA00023004"/>
    </source>
</evidence>
<keyword evidence="1" id="KW-0004">4Fe-4S</keyword>
<organism evidence="6">
    <name type="scientific">marine sediment metagenome</name>
    <dbReference type="NCBI Taxonomy" id="412755"/>
    <lineage>
        <taxon>unclassified sequences</taxon>
        <taxon>metagenomes</taxon>
        <taxon>ecological metagenomes</taxon>
    </lineage>
</organism>
<dbReference type="InterPro" id="IPR017896">
    <property type="entry name" value="4Fe4S_Fe-S-bd"/>
</dbReference>
<evidence type="ECO:0000313" key="6">
    <source>
        <dbReference type="EMBL" id="GAG89212.1"/>
    </source>
</evidence>